<dbReference type="RefSeq" id="WP_013515567.1">
    <property type="nucleotide sequence ID" value="NC_014844.1"/>
</dbReference>
<dbReference type="SMART" id="SM00387">
    <property type="entry name" value="HATPase_c"/>
    <property type="match status" value="1"/>
</dbReference>
<proteinExistence type="predicted"/>
<dbReference type="FunFam" id="1.10.287.130:FF:000002">
    <property type="entry name" value="Two-component osmosensing histidine kinase"/>
    <property type="match status" value="1"/>
</dbReference>
<evidence type="ECO:0000259" key="13">
    <source>
        <dbReference type="PROSITE" id="PS50109"/>
    </source>
</evidence>
<dbReference type="GO" id="GO:0005524">
    <property type="term" value="F:ATP binding"/>
    <property type="evidence" value="ECO:0007669"/>
    <property type="project" value="UniProtKB-KW"/>
</dbReference>
<dbReference type="EC" id="2.7.13.3" evidence="3"/>
<evidence type="ECO:0000256" key="11">
    <source>
        <dbReference type="SAM" id="Coils"/>
    </source>
</evidence>
<evidence type="ECO:0000313" key="16">
    <source>
        <dbReference type="EMBL" id="ADU63661.1"/>
    </source>
</evidence>
<dbReference type="HOGENOM" id="CLU_365135_0_0_7"/>
<feature type="coiled-coil region" evidence="11">
    <location>
        <begin position="343"/>
        <end position="387"/>
    </location>
</feature>
<dbReference type="InterPro" id="IPR011006">
    <property type="entry name" value="CheY-like_superfamily"/>
</dbReference>
<dbReference type="PRINTS" id="PR00344">
    <property type="entry name" value="BCTRLSENSOR"/>
</dbReference>
<dbReference type="CDD" id="cd17546">
    <property type="entry name" value="REC_hyHK_CKI1_RcsC-like"/>
    <property type="match status" value="1"/>
</dbReference>
<keyword evidence="4 10" id="KW-0597">Phosphoprotein</keyword>
<feature type="domain" description="Histidine kinase" evidence="13">
    <location>
        <begin position="394"/>
        <end position="613"/>
    </location>
</feature>
<dbReference type="PROSITE" id="PS50109">
    <property type="entry name" value="HIS_KIN"/>
    <property type="match status" value="1"/>
</dbReference>
<dbReference type="PROSITE" id="PS50110">
    <property type="entry name" value="RESPONSE_REGULATORY"/>
    <property type="match status" value="1"/>
</dbReference>
<dbReference type="Pfam" id="PF00072">
    <property type="entry name" value="Response_reg"/>
    <property type="match status" value="1"/>
</dbReference>
<sequence>MDTNNDIRNNTGADAWKMKQGLVPTVATYCLVALIASLIIGMAVARSLSDISKLATATRDEVLPAIIDRQRTALNLERLGRFAETIHHSRDSGIRRQFLLAGRILSQDSVFEENETINQLVVAAYADIEAIARLRDRRDQLDDEALAVLHGFSTGGADMDALLGIAPGRELARLLFEADRSIDRESMARLESQFLQLAGQAGTPAPRVASSLDNARSFFRLQAEVLETDATCLGLWLGVNESLEFMADSLSINAEVTADDRFTSIAGLADRVMQTGLLAAGALMLAFGVLLYFSQRDIVTPILRCVHGLERMARGERDVVLPEARLKELDAIRSAVERSGSLMAQLAERTRETQATNEALKAEMEVRRETERELALAKERAEAADRAKTDFLAGMSHEIRTPMNTILGMADLMLETDPTPVQRQYIEVFQSSGAMLLGIINDVLDLSKIEAGEVRLETVPVDMADFLNRTREIVAGRAAQKGLAFRIEQADHAPRRFLGDPVRLRQVLVNLIDNGIKFTESGTVRLAVGQAADPPGRLTFAVTDTGIGIAPESQEQIFQRFTQADASTTRKYGGTGLGLAISRRLVELMGGEIRLESAPGQGSTFSFTVDLPEANGAEADPAPLPPDALDMAALLASTPCAVLVAEDSDSNRALLELYFRDTGCRIDFAVDGGEAVRKFESGSYDLVLMDIQMPGMDGYEATRRIRALEAARDRHPTPIVAVTANAFQEDQTQCLAAGCTDYLAKPVSKHALLRCVARHARHST</sequence>
<reference evidence="17" key="1">
    <citation type="submission" date="2010-12" db="EMBL/GenBank/DDBJ databases">
        <title>Complete sequence of Desulfovibrio aespoeensis Aspo-2.</title>
        <authorList>
            <consortium name="US DOE Joint Genome Institute"/>
            <person name="Lucas S."/>
            <person name="Copeland A."/>
            <person name="Lapidus A."/>
            <person name="Cheng J.-F."/>
            <person name="Goodwin L."/>
            <person name="Pitluck S."/>
            <person name="Chertkov O."/>
            <person name="Misra M."/>
            <person name="Detter J.C."/>
            <person name="Han C."/>
            <person name="Tapia R."/>
            <person name="Land M."/>
            <person name="Hauser L."/>
            <person name="Kyrpides N."/>
            <person name="Ivanova N."/>
            <person name="Ovchinnikova G."/>
            <person name="Pedersen K."/>
            <person name="Jagevall S."/>
            <person name="Hazen T."/>
            <person name="Woyke T."/>
        </authorList>
    </citation>
    <scope>NUCLEOTIDE SEQUENCE [LARGE SCALE GENOMIC DNA]</scope>
    <source>
        <strain evidence="17">ATCC 700646 / DSM 10631 / Aspo-2</strain>
    </source>
</reference>
<feature type="domain" description="HAMP" evidence="15">
    <location>
        <begin position="296"/>
        <end position="348"/>
    </location>
</feature>
<dbReference type="eggNOG" id="COG2205">
    <property type="taxonomic scope" value="Bacteria"/>
</dbReference>
<keyword evidence="12" id="KW-0472">Membrane</keyword>
<keyword evidence="6" id="KW-0547">Nucleotide-binding</keyword>
<keyword evidence="12" id="KW-0812">Transmembrane</keyword>
<keyword evidence="8 16" id="KW-0067">ATP-binding</keyword>
<dbReference type="InterPro" id="IPR036097">
    <property type="entry name" value="HisK_dim/P_sf"/>
</dbReference>
<keyword evidence="9" id="KW-0902">Two-component regulatory system</keyword>
<dbReference type="Pfam" id="PF00512">
    <property type="entry name" value="HisKA"/>
    <property type="match status" value="1"/>
</dbReference>
<dbReference type="PANTHER" id="PTHR45339">
    <property type="entry name" value="HYBRID SIGNAL TRANSDUCTION HISTIDINE KINASE J"/>
    <property type="match status" value="1"/>
</dbReference>
<feature type="domain" description="Response regulatory" evidence="14">
    <location>
        <begin position="641"/>
        <end position="760"/>
    </location>
</feature>
<evidence type="ECO:0000256" key="2">
    <source>
        <dbReference type="ARBA" id="ARBA00004370"/>
    </source>
</evidence>
<evidence type="ECO:0000256" key="8">
    <source>
        <dbReference type="ARBA" id="ARBA00022840"/>
    </source>
</evidence>
<evidence type="ECO:0000256" key="5">
    <source>
        <dbReference type="ARBA" id="ARBA00022679"/>
    </source>
</evidence>
<dbReference type="EMBL" id="CP002431">
    <property type="protein sequence ID" value="ADU63661.1"/>
    <property type="molecule type" value="Genomic_DNA"/>
</dbReference>
<accession>E6VWA1</accession>
<dbReference type="CDD" id="cd16922">
    <property type="entry name" value="HATPase_EvgS-ArcB-TorS-like"/>
    <property type="match status" value="1"/>
</dbReference>
<evidence type="ECO:0000259" key="15">
    <source>
        <dbReference type="PROSITE" id="PS50885"/>
    </source>
</evidence>
<dbReference type="STRING" id="643562.Daes_2665"/>
<dbReference type="SMART" id="SM00448">
    <property type="entry name" value="REC"/>
    <property type="match status" value="1"/>
</dbReference>
<keyword evidence="5" id="KW-0808">Transferase</keyword>
<dbReference type="CDD" id="cd00082">
    <property type="entry name" value="HisKA"/>
    <property type="match status" value="1"/>
</dbReference>
<keyword evidence="12" id="KW-1133">Transmembrane helix</keyword>
<dbReference type="InterPro" id="IPR003660">
    <property type="entry name" value="HAMP_dom"/>
</dbReference>
<dbReference type="InterPro" id="IPR005467">
    <property type="entry name" value="His_kinase_dom"/>
</dbReference>
<dbReference type="InterPro" id="IPR001789">
    <property type="entry name" value="Sig_transdc_resp-reg_receiver"/>
</dbReference>
<dbReference type="SUPFAM" id="SSF47384">
    <property type="entry name" value="Homodimeric domain of signal transducing histidine kinase"/>
    <property type="match status" value="1"/>
</dbReference>
<dbReference type="Gene3D" id="1.10.287.130">
    <property type="match status" value="1"/>
</dbReference>
<dbReference type="AlphaFoldDB" id="E6VWA1"/>
<evidence type="ECO:0000256" key="1">
    <source>
        <dbReference type="ARBA" id="ARBA00000085"/>
    </source>
</evidence>
<evidence type="ECO:0000256" key="12">
    <source>
        <dbReference type="SAM" id="Phobius"/>
    </source>
</evidence>
<keyword evidence="7" id="KW-0418">Kinase</keyword>
<dbReference type="InterPro" id="IPR004358">
    <property type="entry name" value="Sig_transdc_His_kin-like_C"/>
</dbReference>
<dbReference type="Gene3D" id="3.40.50.2300">
    <property type="match status" value="1"/>
</dbReference>
<dbReference type="FunFam" id="3.30.565.10:FF:000078">
    <property type="entry name" value="Two-component sensor histidine kinase"/>
    <property type="match status" value="1"/>
</dbReference>
<evidence type="ECO:0000256" key="3">
    <source>
        <dbReference type="ARBA" id="ARBA00012438"/>
    </source>
</evidence>
<evidence type="ECO:0000256" key="9">
    <source>
        <dbReference type="ARBA" id="ARBA00023012"/>
    </source>
</evidence>
<dbReference type="GO" id="GO:0000155">
    <property type="term" value="F:phosphorelay sensor kinase activity"/>
    <property type="evidence" value="ECO:0007669"/>
    <property type="project" value="InterPro"/>
</dbReference>
<dbReference type="SMART" id="SM00388">
    <property type="entry name" value="HisKA"/>
    <property type="match status" value="1"/>
</dbReference>
<dbReference type="PANTHER" id="PTHR45339:SF1">
    <property type="entry name" value="HYBRID SIGNAL TRANSDUCTION HISTIDINE KINASE J"/>
    <property type="match status" value="1"/>
</dbReference>
<dbReference type="Gene3D" id="3.30.565.10">
    <property type="entry name" value="Histidine kinase-like ATPase, C-terminal domain"/>
    <property type="match status" value="1"/>
</dbReference>
<dbReference type="Pfam" id="PF02518">
    <property type="entry name" value="HATPase_c"/>
    <property type="match status" value="1"/>
</dbReference>
<dbReference type="InterPro" id="IPR003594">
    <property type="entry name" value="HATPase_dom"/>
</dbReference>
<evidence type="ECO:0000259" key="14">
    <source>
        <dbReference type="PROSITE" id="PS50110"/>
    </source>
</evidence>
<name>E6VWA1_PSEA9</name>
<feature type="modified residue" description="4-aspartylphosphate" evidence="10">
    <location>
        <position position="690"/>
    </location>
</feature>
<dbReference type="InterPro" id="IPR036890">
    <property type="entry name" value="HATPase_C_sf"/>
</dbReference>
<organism evidence="16 17">
    <name type="scientific">Pseudodesulfovibrio aespoeensis (strain ATCC 700646 / DSM 10631 / Aspo-2)</name>
    <name type="common">Desulfovibrio aespoeensis</name>
    <dbReference type="NCBI Taxonomy" id="643562"/>
    <lineage>
        <taxon>Bacteria</taxon>
        <taxon>Pseudomonadati</taxon>
        <taxon>Thermodesulfobacteriota</taxon>
        <taxon>Desulfovibrionia</taxon>
        <taxon>Desulfovibrionales</taxon>
        <taxon>Desulfovibrionaceae</taxon>
    </lineage>
</organism>
<dbReference type="PROSITE" id="PS50885">
    <property type="entry name" value="HAMP"/>
    <property type="match status" value="1"/>
</dbReference>
<dbReference type="Proteomes" id="UP000002191">
    <property type="component" value="Chromosome"/>
</dbReference>
<dbReference type="GO" id="GO:0016020">
    <property type="term" value="C:membrane"/>
    <property type="evidence" value="ECO:0007669"/>
    <property type="project" value="UniProtKB-SubCell"/>
</dbReference>
<dbReference type="KEGG" id="das:Daes_2665"/>
<feature type="transmembrane region" description="Helical" evidence="12">
    <location>
        <begin position="26"/>
        <end position="45"/>
    </location>
</feature>
<reference evidence="16 17" key="2">
    <citation type="journal article" date="2014" name="Genome Announc.">
        <title>Complete Genome Sequence of the Subsurface, Mesophilic Sulfate-Reducing Bacterium Desulfovibrio aespoeensis Aspo-2.</title>
        <authorList>
            <person name="Pedersen K."/>
            <person name="Bengtsson A."/>
            <person name="Edlund J."/>
            <person name="Rabe L."/>
            <person name="Hazen T."/>
            <person name="Chakraborty R."/>
            <person name="Goodwin L."/>
            <person name="Shapiro N."/>
        </authorList>
    </citation>
    <scope>NUCLEOTIDE SEQUENCE [LARGE SCALE GENOMIC DNA]</scope>
    <source>
        <strain evidence="17">ATCC 700646 / DSM 10631 / Aspo-2</strain>
    </source>
</reference>
<evidence type="ECO:0000256" key="4">
    <source>
        <dbReference type="ARBA" id="ARBA00022553"/>
    </source>
</evidence>
<evidence type="ECO:0000256" key="10">
    <source>
        <dbReference type="PROSITE-ProRule" id="PRU00169"/>
    </source>
</evidence>
<gene>
    <name evidence="16" type="ordered locus">Daes_2665</name>
</gene>
<dbReference type="SUPFAM" id="SSF55874">
    <property type="entry name" value="ATPase domain of HSP90 chaperone/DNA topoisomerase II/histidine kinase"/>
    <property type="match status" value="1"/>
</dbReference>
<dbReference type="SUPFAM" id="SSF52172">
    <property type="entry name" value="CheY-like"/>
    <property type="match status" value="1"/>
</dbReference>
<evidence type="ECO:0000313" key="17">
    <source>
        <dbReference type="Proteomes" id="UP000002191"/>
    </source>
</evidence>
<evidence type="ECO:0000256" key="6">
    <source>
        <dbReference type="ARBA" id="ARBA00022741"/>
    </source>
</evidence>
<dbReference type="InterPro" id="IPR003661">
    <property type="entry name" value="HisK_dim/P_dom"/>
</dbReference>
<keyword evidence="17" id="KW-1185">Reference proteome</keyword>
<protein>
    <recommendedName>
        <fullName evidence="3">histidine kinase</fullName>
        <ecNumber evidence="3">2.7.13.3</ecNumber>
    </recommendedName>
</protein>
<evidence type="ECO:0000256" key="7">
    <source>
        <dbReference type="ARBA" id="ARBA00022777"/>
    </source>
</evidence>
<comment type="subcellular location">
    <subcellularLocation>
        <location evidence="2">Membrane</location>
    </subcellularLocation>
</comment>
<dbReference type="OrthoDB" id="5378360at2"/>
<keyword evidence="11" id="KW-0175">Coiled coil</keyword>
<comment type="catalytic activity">
    <reaction evidence="1">
        <text>ATP + protein L-histidine = ADP + protein N-phospho-L-histidine.</text>
        <dbReference type="EC" id="2.7.13.3"/>
    </reaction>
</comment>